<evidence type="ECO:0000313" key="3">
    <source>
        <dbReference type="Proteomes" id="UP001447188"/>
    </source>
</evidence>
<keyword evidence="3" id="KW-1185">Reference proteome</keyword>
<feature type="compositionally biased region" description="Low complexity" evidence="1">
    <location>
        <begin position="109"/>
        <end position="123"/>
    </location>
</feature>
<name>A0ABR3GPK2_9PEZI</name>
<proteinExistence type="predicted"/>
<reference evidence="2 3" key="1">
    <citation type="submission" date="2024-02" db="EMBL/GenBank/DDBJ databases">
        <title>Discinaceae phylogenomics.</title>
        <authorList>
            <person name="Dirks A.C."/>
            <person name="James T.Y."/>
        </authorList>
    </citation>
    <scope>NUCLEOTIDE SEQUENCE [LARGE SCALE GENOMIC DNA]</scope>
    <source>
        <strain evidence="2 3">ACD0624</strain>
    </source>
</reference>
<comment type="caution">
    <text evidence="2">The sequence shown here is derived from an EMBL/GenBank/DDBJ whole genome shotgun (WGS) entry which is preliminary data.</text>
</comment>
<feature type="region of interest" description="Disordered" evidence="1">
    <location>
        <begin position="38"/>
        <end position="84"/>
    </location>
</feature>
<feature type="compositionally biased region" description="Polar residues" evidence="1">
    <location>
        <begin position="40"/>
        <end position="64"/>
    </location>
</feature>
<protein>
    <submittedName>
        <fullName evidence="2">Uncharacterized protein</fullName>
    </submittedName>
</protein>
<dbReference type="EMBL" id="JBBBZM010000029">
    <property type="protein sequence ID" value="KAL0637864.1"/>
    <property type="molecule type" value="Genomic_DNA"/>
</dbReference>
<dbReference type="Proteomes" id="UP001447188">
    <property type="component" value="Unassembled WGS sequence"/>
</dbReference>
<gene>
    <name evidence="2" type="ORF">Q9L58_003084</name>
</gene>
<evidence type="ECO:0000313" key="2">
    <source>
        <dbReference type="EMBL" id="KAL0637864.1"/>
    </source>
</evidence>
<sequence length="161" mass="16864">MEHEKSPLKGPDDPDSEIFEKLPPRRLFQDNLALLMRSELPSNSQSPNPTLKQSTLSAINSSTPAPAPTEADMELPPKAPPAKCSSAAFTGAAVTASPRINAIREAANTTPTSPRSTSSPSVRLSRKKEKACGPFAAMEQNNGANDGDGGLDMTGGTDFGT</sequence>
<evidence type="ECO:0000256" key="1">
    <source>
        <dbReference type="SAM" id="MobiDB-lite"/>
    </source>
</evidence>
<feature type="region of interest" description="Disordered" evidence="1">
    <location>
        <begin position="102"/>
        <end position="161"/>
    </location>
</feature>
<accession>A0ABR3GPK2</accession>
<feature type="compositionally biased region" description="Gly residues" evidence="1">
    <location>
        <begin position="146"/>
        <end position="161"/>
    </location>
</feature>
<feature type="region of interest" description="Disordered" evidence="1">
    <location>
        <begin position="1"/>
        <end position="23"/>
    </location>
</feature>
<organism evidence="2 3">
    <name type="scientific">Discina gigas</name>
    <dbReference type="NCBI Taxonomy" id="1032678"/>
    <lineage>
        <taxon>Eukaryota</taxon>
        <taxon>Fungi</taxon>
        <taxon>Dikarya</taxon>
        <taxon>Ascomycota</taxon>
        <taxon>Pezizomycotina</taxon>
        <taxon>Pezizomycetes</taxon>
        <taxon>Pezizales</taxon>
        <taxon>Discinaceae</taxon>
        <taxon>Discina</taxon>
    </lineage>
</organism>